<dbReference type="PRINTS" id="PR00598">
    <property type="entry name" value="HTHMARR"/>
</dbReference>
<sequence>MTQPPPTRATAWEAYFTTTSRLSERLERELKRRCSLSLAEYNVLLQVSRSGEEGIRPATLARQVVFSPSRLTHTLHRLQERGLVERRRCETDGRGEEIHLSAQGRTGFAAAAGLHRDVVRRLVLDDLVPGEEAVLERVFTRIAHRLD</sequence>
<dbReference type="PANTHER" id="PTHR33164:SF99">
    <property type="entry name" value="MARR FAMILY REGULATORY PROTEIN"/>
    <property type="match status" value="1"/>
</dbReference>
<dbReference type="GO" id="GO:0006950">
    <property type="term" value="P:response to stress"/>
    <property type="evidence" value="ECO:0007669"/>
    <property type="project" value="TreeGrafter"/>
</dbReference>
<dbReference type="Gene3D" id="1.10.10.10">
    <property type="entry name" value="Winged helix-like DNA-binding domain superfamily/Winged helix DNA-binding domain"/>
    <property type="match status" value="1"/>
</dbReference>
<dbReference type="InterPro" id="IPR039422">
    <property type="entry name" value="MarR/SlyA-like"/>
</dbReference>
<dbReference type="OrthoDB" id="8635520at2"/>
<reference evidence="2 3" key="1">
    <citation type="submission" date="2019-06" db="EMBL/GenBank/DDBJ databases">
        <title>Tsukamurella conjunctivitidis sp. nov., Tsukamurella assacharolytica sp. nov. and Tsukamurella sputae sp. nov. isolated from patients with conjunctivitis, bacteraemia (lymphoma) and respiratory infection (sputum) in Hong Kong.</title>
        <authorList>
            <person name="Teng J.L.L."/>
            <person name="Lee H.H."/>
            <person name="Fong J.Y.H."/>
            <person name="Fok K.M.N."/>
            <person name="Lau S.K.P."/>
            <person name="Woo P.C.Y."/>
        </authorList>
    </citation>
    <scope>NUCLEOTIDE SEQUENCE [LARGE SCALE GENOMIC DNA]</scope>
    <source>
        <strain evidence="2 3">HKU72</strain>
    </source>
</reference>
<dbReference type="GO" id="GO:0003700">
    <property type="term" value="F:DNA-binding transcription factor activity"/>
    <property type="evidence" value="ECO:0007669"/>
    <property type="project" value="InterPro"/>
</dbReference>
<organism evidence="2 3">
    <name type="scientific">Tsukamurella conjunctivitidis</name>
    <dbReference type="NCBI Taxonomy" id="2592068"/>
    <lineage>
        <taxon>Bacteria</taxon>
        <taxon>Bacillati</taxon>
        <taxon>Actinomycetota</taxon>
        <taxon>Actinomycetes</taxon>
        <taxon>Mycobacteriales</taxon>
        <taxon>Tsukamurellaceae</taxon>
        <taxon>Tsukamurella</taxon>
    </lineage>
</organism>
<evidence type="ECO:0000259" key="1">
    <source>
        <dbReference type="PROSITE" id="PS50995"/>
    </source>
</evidence>
<gene>
    <name evidence="2" type="ORF">FK530_24810</name>
</gene>
<dbReference type="RefSeq" id="WP_146489465.1">
    <property type="nucleotide sequence ID" value="NZ_VIGX01000153.1"/>
</dbReference>
<dbReference type="PANTHER" id="PTHR33164">
    <property type="entry name" value="TRANSCRIPTIONAL REGULATOR, MARR FAMILY"/>
    <property type="match status" value="1"/>
</dbReference>
<dbReference type="InterPro" id="IPR036388">
    <property type="entry name" value="WH-like_DNA-bd_sf"/>
</dbReference>
<dbReference type="SMART" id="SM00347">
    <property type="entry name" value="HTH_MARR"/>
    <property type="match status" value="1"/>
</dbReference>
<name>A0A5C5RFA1_9ACTN</name>
<dbReference type="InterPro" id="IPR036390">
    <property type="entry name" value="WH_DNA-bd_sf"/>
</dbReference>
<dbReference type="Pfam" id="PF12802">
    <property type="entry name" value="MarR_2"/>
    <property type="match status" value="1"/>
</dbReference>
<evidence type="ECO:0000313" key="2">
    <source>
        <dbReference type="EMBL" id="TWS21789.1"/>
    </source>
</evidence>
<comment type="caution">
    <text evidence="2">The sequence shown here is derived from an EMBL/GenBank/DDBJ whole genome shotgun (WGS) entry which is preliminary data.</text>
</comment>
<keyword evidence="3" id="KW-1185">Reference proteome</keyword>
<dbReference type="PROSITE" id="PS50995">
    <property type="entry name" value="HTH_MARR_2"/>
    <property type="match status" value="1"/>
</dbReference>
<dbReference type="EMBL" id="VIGX01000153">
    <property type="protein sequence ID" value="TWS21789.1"/>
    <property type="molecule type" value="Genomic_DNA"/>
</dbReference>
<dbReference type="Proteomes" id="UP000319375">
    <property type="component" value="Unassembled WGS sequence"/>
</dbReference>
<feature type="domain" description="HTH marR-type" evidence="1">
    <location>
        <begin position="12"/>
        <end position="144"/>
    </location>
</feature>
<evidence type="ECO:0000313" key="3">
    <source>
        <dbReference type="Proteomes" id="UP000319375"/>
    </source>
</evidence>
<dbReference type="AlphaFoldDB" id="A0A5C5RFA1"/>
<accession>A0A5C5RFA1</accession>
<dbReference type="SUPFAM" id="SSF46785">
    <property type="entry name" value="Winged helix' DNA-binding domain"/>
    <property type="match status" value="1"/>
</dbReference>
<protein>
    <submittedName>
        <fullName evidence="2">MarR family transcriptional regulator</fullName>
    </submittedName>
</protein>
<proteinExistence type="predicted"/>
<feature type="non-terminal residue" evidence="2">
    <location>
        <position position="147"/>
    </location>
</feature>
<dbReference type="InterPro" id="IPR000835">
    <property type="entry name" value="HTH_MarR-typ"/>
</dbReference>